<accession>A0ABQ4EWC0</accession>
<evidence type="ECO:0000313" key="5">
    <source>
        <dbReference type="Proteomes" id="UP000621500"/>
    </source>
</evidence>
<gene>
    <name evidence="4" type="ORF">Pma05_55480</name>
</gene>
<organism evidence="4 5">
    <name type="scientific">Plantactinospora mayteni</name>
    <dbReference type="NCBI Taxonomy" id="566021"/>
    <lineage>
        <taxon>Bacteria</taxon>
        <taxon>Bacillati</taxon>
        <taxon>Actinomycetota</taxon>
        <taxon>Actinomycetes</taxon>
        <taxon>Micromonosporales</taxon>
        <taxon>Micromonosporaceae</taxon>
        <taxon>Plantactinospora</taxon>
    </lineage>
</organism>
<evidence type="ECO:0000256" key="2">
    <source>
        <dbReference type="SAM" id="MobiDB-lite"/>
    </source>
</evidence>
<dbReference type="EMBL" id="BONX01000038">
    <property type="protein sequence ID" value="GIG98975.1"/>
    <property type="molecule type" value="Genomic_DNA"/>
</dbReference>
<evidence type="ECO:0000259" key="3">
    <source>
        <dbReference type="Pfam" id="PF01370"/>
    </source>
</evidence>
<reference evidence="4 5" key="1">
    <citation type="submission" date="2021-01" db="EMBL/GenBank/DDBJ databases">
        <title>Whole genome shotgun sequence of Plantactinospora mayteni NBRC 109088.</title>
        <authorList>
            <person name="Komaki H."/>
            <person name="Tamura T."/>
        </authorList>
    </citation>
    <scope>NUCLEOTIDE SEQUENCE [LARGE SCALE GENOMIC DNA]</scope>
    <source>
        <strain evidence="4 5">NBRC 109088</strain>
    </source>
</reference>
<dbReference type="PANTHER" id="PTHR43000">
    <property type="entry name" value="DTDP-D-GLUCOSE 4,6-DEHYDRATASE-RELATED"/>
    <property type="match status" value="1"/>
</dbReference>
<dbReference type="InterPro" id="IPR036291">
    <property type="entry name" value="NAD(P)-bd_dom_sf"/>
</dbReference>
<proteinExistence type="inferred from homology"/>
<comment type="caution">
    <text evidence="4">The sequence shown here is derived from an EMBL/GenBank/DDBJ whole genome shotgun (WGS) entry which is preliminary data.</text>
</comment>
<evidence type="ECO:0000313" key="4">
    <source>
        <dbReference type="EMBL" id="GIG98975.1"/>
    </source>
</evidence>
<sequence>MLVTGGAGFLGIAVVRRLRAAGQSVAVLDDGSAGTLRRLHAFADDAGVVHHLTSVCDADAVAELHRAVRPWAVVHLAARHFIPECERDPQETARVNVAGTASLLAAWRAHRPQRFVFASSAAVYADSTGPLSERSRCAPRTVYGHTKLEGERMVHRQAARRGVAALSVRLFNLYGPGPTADHLVPTALAQARAGGALHLGDLRTIRDYVYVEDAADAVVALLARDVTGRVNIGTGRGTAGQEVVASILEILGVTGTVARDPARTRARDSLAVVADVRRLRAILPAWRPVPLREGLLRTARTAAVEPRHPIVSRGYRAASGPAAAASSAAPAGGPAVVSPAVPQPSTGAD</sequence>
<dbReference type="Pfam" id="PF01370">
    <property type="entry name" value="Epimerase"/>
    <property type="match status" value="1"/>
</dbReference>
<name>A0ABQ4EWC0_9ACTN</name>
<dbReference type="Gene3D" id="3.40.50.720">
    <property type="entry name" value="NAD(P)-binding Rossmann-like Domain"/>
    <property type="match status" value="1"/>
</dbReference>
<evidence type="ECO:0000256" key="1">
    <source>
        <dbReference type="ARBA" id="ARBA00007637"/>
    </source>
</evidence>
<dbReference type="SUPFAM" id="SSF51735">
    <property type="entry name" value="NAD(P)-binding Rossmann-fold domains"/>
    <property type="match status" value="1"/>
</dbReference>
<feature type="region of interest" description="Disordered" evidence="2">
    <location>
        <begin position="321"/>
        <end position="349"/>
    </location>
</feature>
<comment type="similarity">
    <text evidence="1">Belongs to the NAD(P)-dependent epimerase/dehydratase family.</text>
</comment>
<dbReference type="InterPro" id="IPR001509">
    <property type="entry name" value="Epimerase_deHydtase"/>
</dbReference>
<keyword evidence="5" id="KW-1185">Reference proteome</keyword>
<protein>
    <submittedName>
        <fullName evidence="4">UDP-glucose 4-epimerase</fullName>
    </submittedName>
</protein>
<dbReference type="RefSeq" id="WP_203860381.1">
    <property type="nucleotide sequence ID" value="NZ_BAAAZQ010000031.1"/>
</dbReference>
<feature type="compositionally biased region" description="Low complexity" evidence="2">
    <location>
        <begin position="321"/>
        <end position="340"/>
    </location>
</feature>
<dbReference type="Proteomes" id="UP000621500">
    <property type="component" value="Unassembled WGS sequence"/>
</dbReference>
<feature type="domain" description="NAD-dependent epimerase/dehydratase" evidence="3">
    <location>
        <begin position="1"/>
        <end position="233"/>
    </location>
</feature>